<evidence type="ECO:0000313" key="3">
    <source>
        <dbReference type="Proteomes" id="UP000240246"/>
    </source>
</evidence>
<feature type="region of interest" description="Disordered" evidence="1">
    <location>
        <begin position="87"/>
        <end position="111"/>
    </location>
</feature>
<protein>
    <submittedName>
        <fullName evidence="2">Uncharacterized protein</fullName>
    </submittedName>
</protein>
<accession>A0A2L1IWW3</accession>
<proteinExistence type="predicted"/>
<evidence type="ECO:0000313" key="2">
    <source>
        <dbReference type="EMBL" id="AVD99700.1"/>
    </source>
</evidence>
<feature type="compositionally biased region" description="Basic and acidic residues" evidence="1">
    <location>
        <begin position="101"/>
        <end position="111"/>
    </location>
</feature>
<keyword evidence="3" id="KW-1185">Reference proteome</keyword>
<reference evidence="3" key="1">
    <citation type="submission" date="2018-01" db="EMBL/GenBank/DDBJ databases">
        <authorList>
            <person name="Gaut B.S."/>
            <person name="Morton B.R."/>
            <person name="Clegg M.T."/>
            <person name="Duvall M.R."/>
        </authorList>
    </citation>
    <scope>NUCLEOTIDE SEQUENCE [LARGE SCALE GENOMIC DNA]</scope>
</reference>
<sequence>MKKRIKTFRFTCDGWYYDEYNETEYCRATVTLTGTKDEIEDELSALGWETTYAYGSEYQNICPRQHFMDTYRKEPKVHHTERVSFRPTIAPNKPPEIPLTDDQKLDRFFEQ</sequence>
<evidence type="ECO:0000256" key="1">
    <source>
        <dbReference type="SAM" id="MobiDB-lite"/>
    </source>
</evidence>
<dbReference type="EMBL" id="MG757156">
    <property type="protein sequence ID" value="AVD99700.1"/>
    <property type="molecule type" value="Genomic_DNA"/>
</dbReference>
<dbReference type="Proteomes" id="UP000240246">
    <property type="component" value="Segment"/>
</dbReference>
<organism evidence="2 3">
    <name type="scientific">Mycobacterium phage Cuke</name>
    <dbReference type="NCBI Taxonomy" id="2079417"/>
    <lineage>
        <taxon>Viruses</taxon>
        <taxon>Duplodnaviria</taxon>
        <taxon>Heunggongvirae</taxon>
        <taxon>Uroviricota</taxon>
        <taxon>Caudoviricetes</taxon>
        <taxon>Cukevirus</taxon>
        <taxon>Cukevirus cuke</taxon>
    </lineage>
</organism>
<name>A0A2L1IWW3_9CAUD</name>
<gene>
    <name evidence="2" type="ORF">SEA_CUKE_84</name>
</gene>